<dbReference type="GO" id="GO:0003755">
    <property type="term" value="F:peptidyl-prolyl cis-trans isomerase activity"/>
    <property type="evidence" value="ECO:0007669"/>
    <property type="project" value="UniProtKB-UniRule"/>
</dbReference>
<dbReference type="GO" id="GO:0006457">
    <property type="term" value="P:protein folding"/>
    <property type="evidence" value="ECO:0007669"/>
    <property type="project" value="InterPro"/>
</dbReference>
<proteinExistence type="inferred from homology"/>
<accession>A0A0P7XKD3</accession>
<organism evidence="6 7">
    <name type="scientific">Algoriphagus marincola HL-49</name>
    <dbReference type="NCBI Taxonomy" id="1305737"/>
    <lineage>
        <taxon>Bacteria</taxon>
        <taxon>Pseudomonadati</taxon>
        <taxon>Bacteroidota</taxon>
        <taxon>Cytophagia</taxon>
        <taxon>Cytophagales</taxon>
        <taxon>Cyclobacteriaceae</taxon>
        <taxon>Algoriphagus</taxon>
    </lineage>
</organism>
<evidence type="ECO:0000313" key="6">
    <source>
        <dbReference type="EMBL" id="KPQ16963.1"/>
    </source>
</evidence>
<keyword evidence="3 4" id="KW-0413">Isomerase</keyword>
<feature type="domain" description="PPIase cyclophilin-type" evidence="5">
    <location>
        <begin position="33"/>
        <end position="265"/>
    </location>
</feature>
<dbReference type="InterPro" id="IPR029000">
    <property type="entry name" value="Cyclophilin-like_dom_sf"/>
</dbReference>
<evidence type="ECO:0000256" key="1">
    <source>
        <dbReference type="ARBA" id="ARBA00007365"/>
    </source>
</evidence>
<dbReference type="OrthoDB" id="9807797at2"/>
<evidence type="ECO:0000256" key="2">
    <source>
        <dbReference type="ARBA" id="ARBA00023110"/>
    </source>
</evidence>
<reference evidence="6 7" key="1">
    <citation type="submission" date="2015-09" db="EMBL/GenBank/DDBJ databases">
        <title>Identification and resolution of microdiversity through metagenomic sequencing of parallel consortia.</title>
        <authorList>
            <person name="Nelson W.C."/>
            <person name="Romine M.F."/>
            <person name="Lindemann S.R."/>
        </authorList>
    </citation>
    <scope>NUCLEOTIDE SEQUENCE [LARGE SCALE GENOMIC DNA]</scope>
    <source>
        <strain evidence="6">HL-49</strain>
    </source>
</reference>
<keyword evidence="2 4" id="KW-0697">Rotamase</keyword>
<dbReference type="PANTHER" id="PTHR45625">
    <property type="entry name" value="PEPTIDYL-PROLYL CIS-TRANS ISOMERASE-RELATED"/>
    <property type="match status" value="1"/>
</dbReference>
<evidence type="ECO:0000313" key="7">
    <source>
        <dbReference type="Proteomes" id="UP000050421"/>
    </source>
</evidence>
<comment type="catalytic activity">
    <reaction evidence="4">
        <text>[protein]-peptidylproline (omega=180) = [protein]-peptidylproline (omega=0)</text>
        <dbReference type="Rhea" id="RHEA:16237"/>
        <dbReference type="Rhea" id="RHEA-COMP:10747"/>
        <dbReference type="Rhea" id="RHEA-COMP:10748"/>
        <dbReference type="ChEBI" id="CHEBI:83833"/>
        <dbReference type="ChEBI" id="CHEBI:83834"/>
        <dbReference type="EC" id="5.2.1.8"/>
    </reaction>
</comment>
<dbReference type="InterPro" id="IPR020892">
    <property type="entry name" value="Cyclophilin-type_PPIase_CS"/>
</dbReference>
<dbReference type="Pfam" id="PF00160">
    <property type="entry name" value="Pro_isomerase"/>
    <property type="match status" value="2"/>
</dbReference>
<dbReference type="Gene3D" id="2.40.100.10">
    <property type="entry name" value="Cyclophilin-like"/>
    <property type="match status" value="1"/>
</dbReference>
<dbReference type="PROSITE" id="PS00170">
    <property type="entry name" value="CSA_PPIASE_1"/>
    <property type="match status" value="1"/>
</dbReference>
<dbReference type="PATRIC" id="fig|1305737.6.peg.2108"/>
<dbReference type="PRINTS" id="PR00153">
    <property type="entry name" value="CSAPPISMRASE"/>
</dbReference>
<dbReference type="InterPro" id="IPR002130">
    <property type="entry name" value="Cyclophilin-type_PPIase_dom"/>
</dbReference>
<gene>
    <name evidence="6" type="primary">ppiB-2</name>
    <name evidence="6" type="ORF">HLUCCX10_07310</name>
</gene>
<evidence type="ECO:0000259" key="5">
    <source>
        <dbReference type="PROSITE" id="PS50072"/>
    </source>
</evidence>
<dbReference type="PROSITE" id="PS50072">
    <property type="entry name" value="CSA_PPIASE_2"/>
    <property type="match status" value="1"/>
</dbReference>
<comment type="caution">
    <text evidence="6">The sequence shown here is derived from an EMBL/GenBank/DDBJ whole genome shotgun (WGS) entry which is preliminary data.</text>
</comment>
<dbReference type="STRING" id="1305737.GCA_000526355_02475"/>
<comment type="similarity">
    <text evidence="1 4">Belongs to the cyclophilin-type PPIase family.</text>
</comment>
<dbReference type="EMBL" id="LJXT01000035">
    <property type="protein sequence ID" value="KPQ16963.1"/>
    <property type="molecule type" value="Genomic_DNA"/>
</dbReference>
<dbReference type="PANTHER" id="PTHR45625:SF4">
    <property type="entry name" value="PEPTIDYLPROLYL ISOMERASE DOMAIN AND WD REPEAT-CONTAINING PROTEIN 1"/>
    <property type="match status" value="1"/>
</dbReference>
<evidence type="ECO:0000256" key="3">
    <source>
        <dbReference type="ARBA" id="ARBA00023235"/>
    </source>
</evidence>
<dbReference type="eggNOG" id="COG0652">
    <property type="taxonomic scope" value="Bacteria"/>
</dbReference>
<evidence type="ECO:0000256" key="4">
    <source>
        <dbReference type="RuleBase" id="RU363019"/>
    </source>
</evidence>
<comment type="function">
    <text evidence="4">PPIases accelerate the folding of proteins. It catalyzes the cis-trans isomerization of proline imidic peptide bonds in oligopeptides.</text>
</comment>
<dbReference type="EC" id="5.2.1.8" evidence="4"/>
<dbReference type="Proteomes" id="UP000050421">
    <property type="component" value="Unassembled WGS sequence"/>
</dbReference>
<dbReference type="AlphaFoldDB" id="A0A0P7XKD3"/>
<dbReference type="CDD" id="cd00317">
    <property type="entry name" value="cyclophilin"/>
    <property type="match status" value="1"/>
</dbReference>
<sequence>MKKLLIILVLIFESYQTCLAQDRPQVEIQTNKGTIIVELFNETPQHRDNFLKLVNDGVYDSLLFHRVIQDFMIQGGDTKSKTAKTGEQLGSNDLPYQVPAEIHPELFHQKGALAAARTGNLQRASSSTQFYLVQGKIQNDSLIQHNQGRINSMLQRHFARNHPDNKSLIDSLELEREAKDTASFLSLSKKLDQVVAGFEDFEKYTIPEEHVKIYKSIGGTPHLDQNYTVFGQTISGLEVIDAIAAVETDDRDRPIENVYILGIKRIPSQK</sequence>
<dbReference type="SUPFAM" id="SSF50891">
    <property type="entry name" value="Cyclophilin-like"/>
    <property type="match status" value="2"/>
</dbReference>
<protein>
    <recommendedName>
        <fullName evidence="4">Peptidyl-prolyl cis-trans isomerase</fullName>
        <shortName evidence="4">PPIase</shortName>
        <ecNumber evidence="4">5.2.1.8</ecNumber>
    </recommendedName>
</protein>
<dbReference type="InterPro" id="IPR044666">
    <property type="entry name" value="Cyclophilin_A-like"/>
</dbReference>
<name>A0A0P7XKD3_9BACT</name>